<evidence type="ECO:0000256" key="2">
    <source>
        <dbReference type="ARBA" id="ARBA00009187"/>
    </source>
</evidence>
<dbReference type="VEuPathDB" id="FungiDB:sr12395"/>
<proteinExistence type="inferred from homology"/>
<dbReference type="OrthoDB" id="2192830at2759"/>
<dbReference type="GO" id="GO:0032366">
    <property type="term" value="P:intracellular sterol transport"/>
    <property type="evidence" value="ECO:0007669"/>
    <property type="project" value="UniProtKB-UniRule"/>
</dbReference>
<keyword evidence="12" id="KW-1185">Reference proteome</keyword>
<name>E6ZTE2_SPORE</name>
<dbReference type="PANTHER" id="PTHR14467">
    <property type="entry name" value="ARV1"/>
    <property type="match status" value="1"/>
</dbReference>
<evidence type="ECO:0000313" key="11">
    <source>
        <dbReference type="EMBL" id="CBQ70499.1"/>
    </source>
</evidence>
<evidence type="ECO:0000256" key="4">
    <source>
        <dbReference type="ARBA" id="ARBA00022692"/>
    </source>
</evidence>
<evidence type="ECO:0000256" key="8">
    <source>
        <dbReference type="ARBA" id="ARBA00023098"/>
    </source>
</evidence>
<protein>
    <recommendedName>
        <fullName evidence="10">Protein ARV</fullName>
    </recommendedName>
</protein>
<keyword evidence="4 10" id="KW-0812">Transmembrane</keyword>
<comment type="similarity">
    <text evidence="2 10">Belongs to the ARV1 family.</text>
</comment>
<dbReference type="HOGENOM" id="CLU_906495_0_0_1"/>
<evidence type="ECO:0000256" key="1">
    <source>
        <dbReference type="ARBA" id="ARBA00004477"/>
    </source>
</evidence>
<dbReference type="GO" id="GO:0005789">
    <property type="term" value="C:endoplasmic reticulum membrane"/>
    <property type="evidence" value="ECO:0007669"/>
    <property type="project" value="UniProtKB-SubCell"/>
</dbReference>
<feature type="transmembrane region" description="Helical" evidence="10">
    <location>
        <begin position="250"/>
        <end position="268"/>
    </location>
</feature>
<dbReference type="GO" id="GO:0006665">
    <property type="term" value="P:sphingolipid metabolic process"/>
    <property type="evidence" value="ECO:0007669"/>
    <property type="project" value="UniProtKB-UniRule"/>
</dbReference>
<feature type="transmembrane region" description="Helical" evidence="10">
    <location>
        <begin position="319"/>
        <end position="343"/>
    </location>
</feature>
<dbReference type="GO" id="GO:0000139">
    <property type="term" value="C:Golgi membrane"/>
    <property type="evidence" value="ECO:0007669"/>
    <property type="project" value="UniProtKB-SubCell"/>
</dbReference>
<sequence>MPICIHCATPIESLYMRYGQDHIVLSPCTSDICAPSSAVSEKSSSSGTKAGASAVVLADEYLEHDLPIVIIDLILAKPQAYRHLLFNRPSIFASASSAAVGKGASAGTGGEGWGREVWELVKRILALSLVDAYIRWFYMCVQPPLQTFGDTQDGTMKLSEKLMEVVQMQLPMQAGMFFPSLFTPRTTLTQDRAIRTVCSAAPLWNPSPNPNIALSTPISYLNVLAITLAESTALHLSLSTLTRHLTPNHALLLSQLSPLLLLTFVLLWSTKFPHPDSPPPQTRGYMVWVIRTFLASLNAGVAIATVIKGSRRWAWAGRAAPALILAVAWSAQAAASAALYAWLS</sequence>
<accession>E6ZTE2</accession>
<dbReference type="EMBL" id="FQ311441">
    <property type="protein sequence ID" value="CBQ70499.1"/>
    <property type="molecule type" value="Genomic_DNA"/>
</dbReference>
<evidence type="ECO:0000256" key="10">
    <source>
        <dbReference type="RuleBase" id="RU368065"/>
    </source>
</evidence>
<keyword evidence="7 10" id="KW-0445">Lipid transport</keyword>
<evidence type="ECO:0000256" key="5">
    <source>
        <dbReference type="ARBA" id="ARBA00022824"/>
    </source>
</evidence>
<keyword evidence="10" id="KW-0746">Sphingolipid metabolism</keyword>
<dbReference type="AlphaFoldDB" id="E6ZTE2"/>
<evidence type="ECO:0000256" key="6">
    <source>
        <dbReference type="ARBA" id="ARBA00022989"/>
    </source>
</evidence>
<reference evidence="11 12" key="1">
    <citation type="journal article" date="2010" name="Science">
        <title>Pathogenicity determinants in smut fungi revealed by genome comparison.</title>
        <authorList>
            <person name="Schirawski J."/>
            <person name="Mannhaupt G."/>
            <person name="Muench K."/>
            <person name="Brefort T."/>
            <person name="Schipper K."/>
            <person name="Doehlemann G."/>
            <person name="Di Stasio M."/>
            <person name="Roessel N."/>
            <person name="Mendoza-Mendoza A."/>
            <person name="Pester D."/>
            <person name="Mueller O."/>
            <person name="Winterberg B."/>
            <person name="Meyer E."/>
            <person name="Ghareeb H."/>
            <person name="Wollenberg T."/>
            <person name="Muensterkoetter M."/>
            <person name="Wong P."/>
            <person name="Walter M."/>
            <person name="Stukenbrock E."/>
            <person name="Gueldener U."/>
            <person name="Kahmann R."/>
        </authorList>
    </citation>
    <scope>NUCLEOTIDE SEQUENCE [LARGE SCALE GENOMIC DNA]</scope>
    <source>
        <strain evidence="12">SRZ2</strain>
    </source>
</reference>
<keyword evidence="9 10" id="KW-0472">Membrane</keyword>
<dbReference type="Proteomes" id="UP000008867">
    <property type="component" value="Chromosome 2"/>
</dbReference>
<keyword evidence="10" id="KW-0333">Golgi apparatus</keyword>
<gene>
    <name evidence="11" type="ORF">sr12395</name>
</gene>
<dbReference type="Pfam" id="PF04161">
    <property type="entry name" value="Arv1"/>
    <property type="match status" value="1"/>
</dbReference>
<evidence type="ECO:0000256" key="9">
    <source>
        <dbReference type="ARBA" id="ARBA00023136"/>
    </source>
</evidence>
<comment type="function">
    <text evidence="10">Mediator of sterol homeostasis involved in sterol uptake, trafficking and distribution into membranes.</text>
</comment>
<evidence type="ECO:0000313" key="12">
    <source>
        <dbReference type="Proteomes" id="UP000008867"/>
    </source>
</evidence>
<dbReference type="InterPro" id="IPR007290">
    <property type="entry name" value="Arv1"/>
</dbReference>
<keyword evidence="5 10" id="KW-0256">Endoplasmic reticulum</keyword>
<dbReference type="GO" id="GO:0097036">
    <property type="term" value="P:regulation of plasma membrane sterol distribution"/>
    <property type="evidence" value="ECO:0007669"/>
    <property type="project" value="UniProtKB-UniRule"/>
</dbReference>
<dbReference type="GO" id="GO:0016125">
    <property type="term" value="P:sterol metabolic process"/>
    <property type="evidence" value="ECO:0007669"/>
    <property type="project" value="UniProtKB-UniRule"/>
</dbReference>
<evidence type="ECO:0000256" key="3">
    <source>
        <dbReference type="ARBA" id="ARBA00022448"/>
    </source>
</evidence>
<feature type="transmembrane region" description="Helical" evidence="10">
    <location>
        <begin position="288"/>
        <end position="307"/>
    </location>
</feature>
<dbReference type="eggNOG" id="ENOG502RB61">
    <property type="taxonomic scope" value="Eukaryota"/>
</dbReference>
<evidence type="ECO:0000256" key="7">
    <source>
        <dbReference type="ARBA" id="ARBA00023055"/>
    </source>
</evidence>
<comment type="function">
    <text evidence="10">Regulates also the sphingolipid metabolism.</text>
</comment>
<dbReference type="GO" id="GO:0032541">
    <property type="term" value="C:cortical endoplasmic reticulum"/>
    <property type="evidence" value="ECO:0007669"/>
    <property type="project" value="TreeGrafter"/>
</dbReference>
<dbReference type="PANTHER" id="PTHR14467:SF0">
    <property type="entry name" value="PROTEIN ARV1"/>
    <property type="match status" value="1"/>
</dbReference>
<keyword evidence="6 10" id="KW-1133">Transmembrane helix</keyword>
<keyword evidence="8 10" id="KW-0443">Lipid metabolism</keyword>
<organism evidence="11 12">
    <name type="scientific">Sporisorium reilianum (strain SRZ2)</name>
    <name type="common">Maize head smut fungus</name>
    <dbReference type="NCBI Taxonomy" id="999809"/>
    <lineage>
        <taxon>Eukaryota</taxon>
        <taxon>Fungi</taxon>
        <taxon>Dikarya</taxon>
        <taxon>Basidiomycota</taxon>
        <taxon>Ustilaginomycotina</taxon>
        <taxon>Ustilaginomycetes</taxon>
        <taxon>Ustilaginales</taxon>
        <taxon>Ustilaginaceae</taxon>
        <taxon>Sporisorium</taxon>
    </lineage>
</organism>
<keyword evidence="3 10" id="KW-0813">Transport</keyword>
<comment type="subcellular location">
    <subcellularLocation>
        <location evidence="1 10">Endoplasmic reticulum membrane</location>
        <topology evidence="1 10">Multi-pass membrane protein</topology>
    </subcellularLocation>
    <subcellularLocation>
        <location evidence="10">Golgi apparatus membrane</location>
        <topology evidence="10">Multi-pass membrane protein</topology>
    </subcellularLocation>
</comment>